<feature type="domain" description="AB hydrolase-1" evidence="1">
    <location>
        <begin position="37"/>
        <end position="276"/>
    </location>
</feature>
<evidence type="ECO:0000313" key="2">
    <source>
        <dbReference type="EMBL" id="NSX53343.1"/>
    </source>
</evidence>
<keyword evidence="3" id="KW-1185">Reference proteome</keyword>
<dbReference type="PRINTS" id="PR00412">
    <property type="entry name" value="EPOXHYDRLASE"/>
</dbReference>
<comment type="caution">
    <text evidence="2">The sequence shown here is derived from an EMBL/GenBank/DDBJ whole genome shotgun (WGS) entry which is preliminary data.</text>
</comment>
<dbReference type="EMBL" id="JABUFE010000001">
    <property type="protein sequence ID" value="NSX53343.1"/>
    <property type="molecule type" value="Genomic_DNA"/>
</dbReference>
<dbReference type="Pfam" id="PF12697">
    <property type="entry name" value="Abhydrolase_6"/>
    <property type="match status" value="1"/>
</dbReference>
<dbReference type="InterPro" id="IPR000073">
    <property type="entry name" value="AB_hydrolase_1"/>
</dbReference>
<dbReference type="PANTHER" id="PTHR43798:SF33">
    <property type="entry name" value="HYDROLASE, PUTATIVE (AFU_ORTHOLOGUE AFUA_2G14860)-RELATED"/>
    <property type="match status" value="1"/>
</dbReference>
<evidence type="ECO:0000259" key="1">
    <source>
        <dbReference type="Pfam" id="PF12697"/>
    </source>
</evidence>
<dbReference type="Gene3D" id="3.40.50.1820">
    <property type="entry name" value="alpha/beta hydrolase"/>
    <property type="match status" value="1"/>
</dbReference>
<dbReference type="SUPFAM" id="SSF53474">
    <property type="entry name" value="alpha/beta-Hydrolases"/>
    <property type="match status" value="1"/>
</dbReference>
<dbReference type="NCBIfam" id="TIGR03056">
    <property type="entry name" value="bchO_mg_che_rel"/>
    <property type="match status" value="1"/>
</dbReference>
<dbReference type="GO" id="GO:0016787">
    <property type="term" value="F:hydrolase activity"/>
    <property type="evidence" value="ECO:0007669"/>
    <property type="project" value="UniProtKB-KW"/>
</dbReference>
<reference evidence="2 3" key="1">
    <citation type="submission" date="2020-06" db="EMBL/GenBank/DDBJ databases">
        <title>Sulfitobacter algicola sp. nov., isolated from green algae.</title>
        <authorList>
            <person name="Wang C."/>
        </authorList>
    </citation>
    <scope>NUCLEOTIDE SEQUENCE [LARGE SCALE GENOMIC DNA]</scope>
    <source>
        <strain evidence="2 3">1151</strain>
    </source>
</reference>
<evidence type="ECO:0000313" key="3">
    <source>
        <dbReference type="Proteomes" id="UP000777935"/>
    </source>
</evidence>
<organism evidence="2 3">
    <name type="scientific">Parasulfitobacter algicola</name>
    <dbReference type="NCBI Taxonomy" id="2614809"/>
    <lineage>
        <taxon>Bacteria</taxon>
        <taxon>Pseudomonadati</taxon>
        <taxon>Pseudomonadota</taxon>
        <taxon>Alphaproteobacteria</taxon>
        <taxon>Rhodobacterales</taxon>
        <taxon>Roseobacteraceae</taxon>
        <taxon>Parasulfitobacter</taxon>
    </lineage>
</organism>
<dbReference type="PANTHER" id="PTHR43798">
    <property type="entry name" value="MONOACYLGLYCEROL LIPASE"/>
    <property type="match status" value="1"/>
</dbReference>
<dbReference type="InterPro" id="IPR000639">
    <property type="entry name" value="Epox_hydrolase-like"/>
</dbReference>
<name>A0ABX2IKG5_9RHOB</name>
<sequence length="289" mass="31116">MDWAVEKQAWPNADHSHFIDHRPHRWHVQDMGEGPVILLLHGAGGATHSWRDLMPLLAQHYRVVAIDLPGQGFSQLGVKQRCSLPAMADDIASLIQSQCWQPIAIVGHSAGAAIALRLSEIGVCQAGPIIGLNAALGNFKGVAGFIFPIMAKILSLNPFIPGIFSRSASSPSSVKRLIEGTGSQLSTDGLQQYQKLISDPSHVAATLAMMAQWSLDGLRSRLPSIKAATYLIAAENDRTVPPDTSAEAAKLLPNAHVTRLENLGHLAHEEDPKRISEIILGILKENQAA</sequence>
<dbReference type="RefSeq" id="WP_174134463.1">
    <property type="nucleotide sequence ID" value="NZ_JABUFE010000001.1"/>
</dbReference>
<gene>
    <name evidence="2" type="ORF">HRQ87_00855</name>
</gene>
<dbReference type="InterPro" id="IPR050266">
    <property type="entry name" value="AB_hydrolase_sf"/>
</dbReference>
<accession>A0ABX2IKG5</accession>
<protein>
    <submittedName>
        <fullName evidence="2">Alpha/beta fold hydrolase</fullName>
    </submittedName>
</protein>
<keyword evidence="2" id="KW-0378">Hydrolase</keyword>
<proteinExistence type="predicted"/>
<dbReference type="InterPro" id="IPR017497">
    <property type="entry name" value="BchO"/>
</dbReference>
<dbReference type="InterPro" id="IPR029058">
    <property type="entry name" value="AB_hydrolase_fold"/>
</dbReference>
<dbReference type="Proteomes" id="UP000777935">
    <property type="component" value="Unassembled WGS sequence"/>
</dbReference>
<dbReference type="PRINTS" id="PR00111">
    <property type="entry name" value="ABHYDROLASE"/>
</dbReference>